<keyword evidence="6" id="KW-0411">Iron-sulfur</keyword>
<dbReference type="InterPro" id="IPR001041">
    <property type="entry name" value="2Fe-2S_ferredoxin-type"/>
</dbReference>
<dbReference type="Gene3D" id="3.10.20.30">
    <property type="match status" value="1"/>
</dbReference>
<dbReference type="GO" id="GO:0051537">
    <property type="term" value="F:2 iron, 2 sulfur cluster binding"/>
    <property type="evidence" value="ECO:0007669"/>
    <property type="project" value="UniProtKB-KW"/>
</dbReference>
<dbReference type="SUPFAM" id="SSF52343">
    <property type="entry name" value="Ferredoxin reductase-like, C-terminal NADP-linked domain"/>
    <property type="match status" value="1"/>
</dbReference>
<dbReference type="AlphaFoldDB" id="A0A1H0DJY2"/>
<feature type="domain" description="FAD-binding FR-type" evidence="8">
    <location>
        <begin position="1"/>
        <end position="105"/>
    </location>
</feature>
<dbReference type="InterPro" id="IPR006058">
    <property type="entry name" value="2Fe2S_fd_BS"/>
</dbReference>
<evidence type="ECO:0000256" key="2">
    <source>
        <dbReference type="ARBA" id="ARBA00022714"/>
    </source>
</evidence>
<name>A0A1H0DJY2_9PSED</name>
<dbReference type="GO" id="GO:0046872">
    <property type="term" value="F:metal ion binding"/>
    <property type="evidence" value="ECO:0007669"/>
    <property type="project" value="UniProtKB-KW"/>
</dbReference>
<dbReference type="InterPro" id="IPR017927">
    <property type="entry name" value="FAD-bd_FR_type"/>
</dbReference>
<dbReference type="RefSeq" id="WP_084314411.1">
    <property type="nucleotide sequence ID" value="NZ_FNIJ01000004.1"/>
</dbReference>
<evidence type="ECO:0000259" key="8">
    <source>
        <dbReference type="PROSITE" id="PS51384"/>
    </source>
</evidence>
<evidence type="ECO:0000256" key="4">
    <source>
        <dbReference type="ARBA" id="ARBA00023002"/>
    </source>
</evidence>
<keyword evidence="1" id="KW-0285">Flavoprotein</keyword>
<dbReference type="InterPro" id="IPR036010">
    <property type="entry name" value="2Fe-2S_ferredoxin-like_sf"/>
</dbReference>
<keyword evidence="2" id="KW-0001">2Fe-2S</keyword>
<organism evidence="9 10">
    <name type="scientific">Pseudomonas jinjuensis</name>
    <dbReference type="NCBI Taxonomy" id="198616"/>
    <lineage>
        <taxon>Bacteria</taxon>
        <taxon>Pseudomonadati</taxon>
        <taxon>Pseudomonadota</taxon>
        <taxon>Gammaproteobacteria</taxon>
        <taxon>Pseudomonadales</taxon>
        <taxon>Pseudomonadaceae</taxon>
        <taxon>Pseudomonas</taxon>
    </lineage>
</organism>
<evidence type="ECO:0000256" key="6">
    <source>
        <dbReference type="ARBA" id="ARBA00023014"/>
    </source>
</evidence>
<dbReference type="PANTHER" id="PTHR47354:SF1">
    <property type="entry name" value="CARNITINE MONOOXYGENASE REDUCTASE SUBUNIT"/>
    <property type="match status" value="1"/>
</dbReference>
<dbReference type="PROSITE" id="PS51085">
    <property type="entry name" value="2FE2S_FER_2"/>
    <property type="match status" value="1"/>
</dbReference>
<dbReference type="SUPFAM" id="SSF54292">
    <property type="entry name" value="2Fe-2S ferredoxin-like"/>
    <property type="match status" value="1"/>
</dbReference>
<keyword evidence="5" id="KW-0408">Iron</keyword>
<evidence type="ECO:0000313" key="9">
    <source>
        <dbReference type="EMBL" id="SDN70368.1"/>
    </source>
</evidence>
<dbReference type="CDD" id="cd06185">
    <property type="entry name" value="PDR_like"/>
    <property type="match status" value="1"/>
</dbReference>
<dbReference type="SUPFAM" id="SSF63380">
    <property type="entry name" value="Riboflavin synthase domain-like"/>
    <property type="match status" value="1"/>
</dbReference>
<gene>
    <name evidence="9" type="ORF">SAMN05216193_104323</name>
</gene>
<dbReference type="InterPro" id="IPR039261">
    <property type="entry name" value="FNR_nucleotide-bd"/>
</dbReference>
<proteinExistence type="predicted"/>
<accession>A0A1H0DJY2</accession>
<dbReference type="PANTHER" id="PTHR47354">
    <property type="entry name" value="NADH OXIDOREDUCTASE HCR"/>
    <property type="match status" value="1"/>
</dbReference>
<dbReference type="PROSITE" id="PS51384">
    <property type="entry name" value="FAD_FR"/>
    <property type="match status" value="1"/>
</dbReference>
<dbReference type="STRING" id="198616.SAMN05216193_104323"/>
<dbReference type="Gene3D" id="3.40.50.80">
    <property type="entry name" value="Nucleotide-binding domain of ferredoxin-NADP reductase (FNR) module"/>
    <property type="match status" value="1"/>
</dbReference>
<dbReference type="PRINTS" id="PR00409">
    <property type="entry name" value="PHDIOXRDTASE"/>
</dbReference>
<keyword evidence="10" id="KW-1185">Reference proteome</keyword>
<dbReference type="Proteomes" id="UP000242957">
    <property type="component" value="Unassembled WGS sequence"/>
</dbReference>
<evidence type="ECO:0000256" key="1">
    <source>
        <dbReference type="ARBA" id="ARBA00022630"/>
    </source>
</evidence>
<evidence type="ECO:0000313" key="10">
    <source>
        <dbReference type="Proteomes" id="UP000242957"/>
    </source>
</evidence>
<keyword evidence="9" id="KW-0808">Transferase</keyword>
<evidence type="ECO:0000256" key="3">
    <source>
        <dbReference type="ARBA" id="ARBA00022723"/>
    </source>
</evidence>
<dbReference type="EMBL" id="FNIJ01000004">
    <property type="protein sequence ID" value="SDN70368.1"/>
    <property type="molecule type" value="Genomic_DNA"/>
</dbReference>
<dbReference type="InterPro" id="IPR017938">
    <property type="entry name" value="Riboflavin_synthase-like_b-brl"/>
</dbReference>
<dbReference type="PROSITE" id="PS00197">
    <property type="entry name" value="2FE2S_FER_1"/>
    <property type="match status" value="1"/>
</dbReference>
<protein>
    <submittedName>
        <fullName evidence="9">Vanillate O-demethylase ferredoxin subunit</fullName>
    </submittedName>
</protein>
<dbReference type="GO" id="GO:0016491">
    <property type="term" value="F:oxidoreductase activity"/>
    <property type="evidence" value="ECO:0007669"/>
    <property type="project" value="UniProtKB-KW"/>
</dbReference>
<dbReference type="GO" id="GO:0032259">
    <property type="term" value="P:methylation"/>
    <property type="evidence" value="ECO:0007669"/>
    <property type="project" value="UniProtKB-KW"/>
</dbReference>
<dbReference type="Pfam" id="PF00111">
    <property type="entry name" value="Fer2"/>
    <property type="match status" value="1"/>
</dbReference>
<keyword evidence="3" id="KW-0479">Metal-binding</keyword>
<keyword evidence="9" id="KW-0489">Methyltransferase</keyword>
<sequence length="317" mass="34676">MSVERLTLRVANIASAARDALVIELCDPSGGELPAYTAGAHIELHLPNGLVRQYSLCGDARQRDCYRVGVGLAPASRGGSRYIHQSLRVADLIRVTPPRNNFPLFEDAVEFVFFAGGIGITPILSMIQWCEANGRPWRLFYLVRNRERAAFLEQLESYGDRVTLHADEEAGALFDVAAAVARLPGRAHLYTCGPTPLMLAVEEAAKSFPAGQVHFEWFAPRQVEKTRADGAFTLKLARSGKCLEVPADRSILQVLEANGVRVESSCREGTCASCETRVLSGTPDHRDSVLSEAEKRCNNTMMVCVSRALSGTLELDL</sequence>
<reference evidence="10" key="1">
    <citation type="submission" date="2016-10" db="EMBL/GenBank/DDBJ databases">
        <authorList>
            <person name="Varghese N."/>
            <person name="Submissions S."/>
        </authorList>
    </citation>
    <scope>NUCLEOTIDE SEQUENCE [LARGE SCALE GENOMIC DNA]</scope>
    <source>
        <strain evidence="10">JCM 21621</strain>
    </source>
</reference>
<dbReference type="GO" id="GO:0008168">
    <property type="term" value="F:methyltransferase activity"/>
    <property type="evidence" value="ECO:0007669"/>
    <property type="project" value="UniProtKB-KW"/>
</dbReference>
<evidence type="ECO:0000259" key="7">
    <source>
        <dbReference type="PROSITE" id="PS51085"/>
    </source>
</evidence>
<dbReference type="OrthoDB" id="9801223at2"/>
<dbReference type="CDD" id="cd00207">
    <property type="entry name" value="fer2"/>
    <property type="match status" value="1"/>
</dbReference>
<evidence type="ECO:0000256" key="5">
    <source>
        <dbReference type="ARBA" id="ARBA00023004"/>
    </source>
</evidence>
<dbReference type="InterPro" id="IPR050415">
    <property type="entry name" value="MRET"/>
</dbReference>
<feature type="domain" description="2Fe-2S ferredoxin-type" evidence="7">
    <location>
        <begin position="232"/>
        <end position="317"/>
    </location>
</feature>
<keyword evidence="4" id="KW-0560">Oxidoreductase</keyword>
<dbReference type="Gene3D" id="2.40.30.10">
    <property type="entry name" value="Translation factors"/>
    <property type="match status" value="1"/>
</dbReference>
<dbReference type="InterPro" id="IPR012675">
    <property type="entry name" value="Beta-grasp_dom_sf"/>
</dbReference>